<sequence length="594" mass="67210">MTVDLATLPAYDAPDHTHESVLDPDGVFTVLWTPDLDKQEVVWEIHARTRGWLGFGFSSNGGMGGADIVTAWVEDGKLHLQDRHGVGPKMPPEDEISDWRPLYARENDTHTMLVVARDVNTCDPEDYVLTNETVRLLYAWGEEDPSGDQPPYHGPRRGNRYGLVLAPFHRDGLLEDFGDDNEKIPEWKEKHHYIGFDMIYGENAHSNLHHSVAFECHTQDGTDPAKLLERHVGHPGYECYTPNMPPEFYLCERFLINWAIGSEGELLPEKVGIPLRHEHGGATYLMFQSHYDNKRLERDVTVEWSMRLYHTTQLRPWDASIIGLGHSLIFSLTVPPRTSDWLVVGHCSSACTAAALPPEGVNIFTVFLHGHYLVRAIRLRHFRGLKELPPIAVDANYAADFQQSRRLSREVKLLPGDHLTVECDYNSETRDTATFTGWRADDEMCQAFINYYPRVPLAMCRSSPHPRLLTRLYHLKGFQSDLDLSTFEFNPEVGDGRRYQEAVNALPWSTLDKQKINSEIIHGDQFIKCQYNYGISLKLDTNVTGYPTAVPFVPPEDKFCALRASASASVLSPPPTFTLLPWLLALVVVAVVAV</sequence>
<dbReference type="InterPro" id="IPR045266">
    <property type="entry name" value="DOH_DOMON"/>
</dbReference>
<accession>A0AAW0T2U9</accession>
<dbReference type="PROSITE" id="PS50836">
    <property type="entry name" value="DOMON"/>
    <property type="match status" value="1"/>
</dbReference>
<dbReference type="AlphaFoldDB" id="A0AAW0T2U9"/>
<evidence type="ECO:0000259" key="4">
    <source>
        <dbReference type="PROSITE" id="PS50836"/>
    </source>
</evidence>
<dbReference type="SMART" id="SM00664">
    <property type="entry name" value="DoH"/>
    <property type="match status" value="1"/>
</dbReference>
<evidence type="ECO:0000256" key="3">
    <source>
        <dbReference type="ARBA" id="ARBA00023180"/>
    </source>
</evidence>
<dbReference type="InterPro" id="IPR000323">
    <property type="entry name" value="Cu2_ascorb_mOase_N"/>
</dbReference>
<dbReference type="Pfam" id="PF03351">
    <property type="entry name" value="DOMON"/>
    <property type="match status" value="1"/>
</dbReference>
<dbReference type="CDD" id="cd09631">
    <property type="entry name" value="DOMON_DOH"/>
    <property type="match status" value="1"/>
</dbReference>
<dbReference type="InterPro" id="IPR000945">
    <property type="entry name" value="DBH-like"/>
</dbReference>
<keyword evidence="2" id="KW-1015">Disulfide bond</keyword>
<evidence type="ECO:0000256" key="2">
    <source>
        <dbReference type="ARBA" id="ARBA00023157"/>
    </source>
</evidence>
<dbReference type="GO" id="GO:0005507">
    <property type="term" value="F:copper ion binding"/>
    <property type="evidence" value="ECO:0007669"/>
    <property type="project" value="InterPro"/>
</dbReference>
<feature type="domain" description="DOMON" evidence="4">
    <location>
        <begin position="26"/>
        <end position="141"/>
    </location>
</feature>
<dbReference type="GO" id="GO:0004500">
    <property type="term" value="F:dopamine beta-monooxygenase activity"/>
    <property type="evidence" value="ECO:0007669"/>
    <property type="project" value="InterPro"/>
</dbReference>
<organism evidence="5 6">
    <name type="scientific">Scylla paramamosain</name>
    <name type="common">Mud crab</name>
    <dbReference type="NCBI Taxonomy" id="85552"/>
    <lineage>
        <taxon>Eukaryota</taxon>
        <taxon>Metazoa</taxon>
        <taxon>Ecdysozoa</taxon>
        <taxon>Arthropoda</taxon>
        <taxon>Crustacea</taxon>
        <taxon>Multicrustacea</taxon>
        <taxon>Malacostraca</taxon>
        <taxon>Eumalacostraca</taxon>
        <taxon>Eucarida</taxon>
        <taxon>Decapoda</taxon>
        <taxon>Pleocyemata</taxon>
        <taxon>Brachyura</taxon>
        <taxon>Eubrachyura</taxon>
        <taxon>Portunoidea</taxon>
        <taxon>Portunidae</taxon>
        <taxon>Portuninae</taxon>
        <taxon>Scylla</taxon>
    </lineage>
</organism>
<dbReference type="InterPro" id="IPR008977">
    <property type="entry name" value="PHM/PNGase_F_dom_sf"/>
</dbReference>
<comment type="similarity">
    <text evidence="1">Belongs to the copper type II ascorbate-dependent monooxygenase family.</text>
</comment>
<dbReference type="Gene3D" id="2.60.120.310">
    <property type="entry name" value="Copper type II, ascorbate-dependent monooxygenase, N-terminal domain"/>
    <property type="match status" value="1"/>
</dbReference>
<keyword evidence="6" id="KW-1185">Reference proteome</keyword>
<dbReference type="FunFam" id="2.60.120.230:FF:000001">
    <property type="entry name" value="Monooxygenase, DBH-like 1"/>
    <property type="match status" value="1"/>
</dbReference>
<name>A0AAW0T2U9_SCYPA</name>
<dbReference type="InterPro" id="IPR024548">
    <property type="entry name" value="Cu2_monoox_C"/>
</dbReference>
<evidence type="ECO:0000313" key="5">
    <source>
        <dbReference type="EMBL" id="KAK8381721.1"/>
    </source>
</evidence>
<dbReference type="Proteomes" id="UP001487740">
    <property type="component" value="Unassembled WGS sequence"/>
</dbReference>
<dbReference type="Pfam" id="PF01082">
    <property type="entry name" value="Cu2_monooxygen"/>
    <property type="match status" value="1"/>
</dbReference>
<evidence type="ECO:0000313" key="6">
    <source>
        <dbReference type="Proteomes" id="UP001487740"/>
    </source>
</evidence>
<dbReference type="EMBL" id="JARAKH010000039">
    <property type="protein sequence ID" value="KAK8381721.1"/>
    <property type="molecule type" value="Genomic_DNA"/>
</dbReference>
<dbReference type="InterPro" id="IPR014784">
    <property type="entry name" value="Cu2_ascorb_mOase-like_C"/>
</dbReference>
<comment type="caution">
    <text evidence="5">The sequence shown here is derived from an EMBL/GenBank/DDBJ whole genome shotgun (WGS) entry which is preliminary data.</text>
</comment>
<dbReference type="Gene3D" id="2.60.120.230">
    <property type="match status" value="1"/>
</dbReference>
<dbReference type="InterPro" id="IPR036939">
    <property type="entry name" value="Cu2_ascorb_mOase_N_sf"/>
</dbReference>
<evidence type="ECO:0000256" key="1">
    <source>
        <dbReference type="ARBA" id="ARBA00010676"/>
    </source>
</evidence>
<gene>
    <name evidence="5" type="ORF">O3P69_015044</name>
</gene>
<protein>
    <recommendedName>
        <fullName evidence="4">DOMON domain-containing protein</fullName>
    </recommendedName>
</protein>
<dbReference type="SUPFAM" id="SSF49742">
    <property type="entry name" value="PHM/PNGase F"/>
    <property type="match status" value="2"/>
</dbReference>
<dbReference type="PANTHER" id="PTHR10157">
    <property type="entry name" value="DOPAMINE BETA HYDROXYLASE RELATED"/>
    <property type="match status" value="1"/>
</dbReference>
<dbReference type="Pfam" id="PF03712">
    <property type="entry name" value="Cu2_monoox_C"/>
    <property type="match status" value="1"/>
</dbReference>
<reference evidence="5 6" key="1">
    <citation type="submission" date="2023-03" db="EMBL/GenBank/DDBJ databases">
        <title>High-quality genome of Scylla paramamosain provides insights in environmental adaptation.</title>
        <authorList>
            <person name="Zhang L."/>
        </authorList>
    </citation>
    <scope>NUCLEOTIDE SEQUENCE [LARGE SCALE GENOMIC DNA]</scope>
    <source>
        <strain evidence="5">LZ_2023a</strain>
        <tissue evidence="5">Muscle</tissue>
    </source>
</reference>
<dbReference type="InterPro" id="IPR005018">
    <property type="entry name" value="DOMON_domain"/>
</dbReference>
<dbReference type="PANTHER" id="PTHR10157:SF23">
    <property type="entry name" value="MOXD1 HOMOLOG 1"/>
    <property type="match status" value="1"/>
</dbReference>
<dbReference type="InterPro" id="IPR028460">
    <property type="entry name" value="Tbh/DBH"/>
</dbReference>
<dbReference type="Gene3D" id="2.60.40.1210">
    <property type="entry name" value="Cellobiose dehydrogenase, cytochrome domain"/>
    <property type="match status" value="1"/>
</dbReference>
<dbReference type="SUPFAM" id="SSF49344">
    <property type="entry name" value="CBD9-like"/>
    <property type="match status" value="1"/>
</dbReference>
<keyword evidence="3" id="KW-0325">Glycoprotein</keyword>
<proteinExistence type="inferred from homology"/>
<dbReference type="PRINTS" id="PR00767">
    <property type="entry name" value="DBMONOXGNASE"/>
</dbReference>